<organism evidence="2 3">
    <name type="scientific">Candidatus Zambryskibacteria bacterium CG_4_9_14_3_um_filter_40_16</name>
    <dbReference type="NCBI Taxonomy" id="1975111"/>
    <lineage>
        <taxon>Bacteria</taxon>
        <taxon>Candidatus Zambryskiibacteriota</taxon>
    </lineage>
</organism>
<accession>A0A2M7WVC7</accession>
<keyword evidence="1" id="KW-0812">Transmembrane</keyword>
<dbReference type="Proteomes" id="UP000231487">
    <property type="component" value="Unassembled WGS sequence"/>
</dbReference>
<keyword evidence="1" id="KW-1133">Transmembrane helix</keyword>
<evidence type="ECO:0000313" key="3">
    <source>
        <dbReference type="Proteomes" id="UP000231487"/>
    </source>
</evidence>
<proteinExistence type="predicted"/>
<dbReference type="EMBL" id="PFXE01000004">
    <property type="protein sequence ID" value="PJA34369.1"/>
    <property type="molecule type" value="Genomic_DNA"/>
</dbReference>
<sequence length="62" mass="7198">MMLWIEFSPTQKQYCCTMDSMMGYGYGSQAYGVGELGFLTWLVILIDLTLLGIWLWQKISHK</sequence>
<name>A0A2M7WVC7_9BACT</name>
<feature type="transmembrane region" description="Helical" evidence="1">
    <location>
        <begin position="38"/>
        <end position="56"/>
    </location>
</feature>
<evidence type="ECO:0000256" key="1">
    <source>
        <dbReference type="SAM" id="Phobius"/>
    </source>
</evidence>
<protein>
    <submittedName>
        <fullName evidence="2">Uncharacterized protein</fullName>
    </submittedName>
</protein>
<dbReference type="AlphaFoldDB" id="A0A2M7WVC7"/>
<reference evidence="3" key="1">
    <citation type="submission" date="2017-09" db="EMBL/GenBank/DDBJ databases">
        <title>Depth-based differentiation of microbial function through sediment-hosted aquifers and enrichment of novel symbionts in the deep terrestrial subsurface.</title>
        <authorList>
            <person name="Probst A.J."/>
            <person name="Ladd B."/>
            <person name="Jarett J.K."/>
            <person name="Geller-Mcgrath D.E."/>
            <person name="Sieber C.M.K."/>
            <person name="Emerson J.B."/>
            <person name="Anantharaman K."/>
            <person name="Thomas B.C."/>
            <person name="Malmstrom R."/>
            <person name="Stieglmeier M."/>
            <person name="Klingl A."/>
            <person name="Woyke T."/>
            <person name="Ryan C.M."/>
            <person name="Banfield J.F."/>
        </authorList>
    </citation>
    <scope>NUCLEOTIDE SEQUENCE [LARGE SCALE GENOMIC DNA]</scope>
</reference>
<gene>
    <name evidence="2" type="ORF">CO184_00170</name>
</gene>
<evidence type="ECO:0000313" key="2">
    <source>
        <dbReference type="EMBL" id="PJA34369.1"/>
    </source>
</evidence>
<comment type="caution">
    <text evidence="2">The sequence shown here is derived from an EMBL/GenBank/DDBJ whole genome shotgun (WGS) entry which is preliminary data.</text>
</comment>
<keyword evidence="1" id="KW-0472">Membrane</keyword>